<gene>
    <name evidence="4" type="ORF">SAMN02745746_00030</name>
</gene>
<name>A0A1Y6B9J2_9NEIS</name>
<dbReference type="SUPFAM" id="SSF102405">
    <property type="entry name" value="MCP/YpsA-like"/>
    <property type="match status" value="1"/>
</dbReference>
<evidence type="ECO:0000313" key="4">
    <source>
        <dbReference type="EMBL" id="SME91776.1"/>
    </source>
</evidence>
<dbReference type="AlphaFoldDB" id="A0A1Y6B9J2"/>
<dbReference type="EMBL" id="FXAG01000001">
    <property type="protein sequence ID" value="SME91776.1"/>
    <property type="molecule type" value="Genomic_DNA"/>
</dbReference>
<dbReference type="Gene3D" id="1.10.10.10">
    <property type="entry name" value="Winged helix-like DNA-binding domain superfamily/Winged helix DNA-binding domain"/>
    <property type="match status" value="1"/>
</dbReference>
<dbReference type="Pfam" id="PF17782">
    <property type="entry name" value="WHD_DprA"/>
    <property type="match status" value="1"/>
</dbReference>
<dbReference type="PANTHER" id="PTHR43022">
    <property type="entry name" value="PROTEIN SMF"/>
    <property type="match status" value="1"/>
</dbReference>
<dbReference type="InterPro" id="IPR057666">
    <property type="entry name" value="DrpA_SLOG"/>
</dbReference>
<sequence length="366" mass="37858">MSRERADWALLALTPGIGPVGVLRLIDTFGSAAAAASANLSQLQRCLGDEAARALAGRVATADVEAALTWADAPGCFLLTLADHDYPTALAEAGHAPPLLFGRGRRELLARPMLAMVGSRHATPQGRQTAEEFAHGLAEAGYTIVSGLASGIDGAAHRGALGTAASTIAVIGTGIDRVYPASHRQLAHQLAEDGLILSEFPLGTAPLAHNFPRRNRIIAGLSRGCLVVEANVNSGSLITARLAAEVGREVLAIPGSIHNPQARGCHRLIKDGAKLVETVDDVLDEIGRPAADAPVAASASPPAAESTATAMAETPLLVQLGHDPVDVDSLAARLELTAGEVYAMLLELELEGRVASLPGGRFQRLS</sequence>
<dbReference type="Proteomes" id="UP000192920">
    <property type="component" value="Unassembled WGS sequence"/>
</dbReference>
<dbReference type="InterPro" id="IPR036388">
    <property type="entry name" value="WH-like_DNA-bd_sf"/>
</dbReference>
<feature type="domain" description="DprA winged helix" evidence="3">
    <location>
        <begin position="301"/>
        <end position="360"/>
    </location>
</feature>
<dbReference type="SUPFAM" id="SSF47781">
    <property type="entry name" value="RuvA domain 2-like"/>
    <property type="match status" value="1"/>
</dbReference>
<evidence type="ECO:0000256" key="1">
    <source>
        <dbReference type="ARBA" id="ARBA00006525"/>
    </source>
</evidence>
<dbReference type="STRING" id="1123014.SAMN02745746_00030"/>
<evidence type="ECO:0000259" key="3">
    <source>
        <dbReference type="Pfam" id="PF17782"/>
    </source>
</evidence>
<dbReference type="InterPro" id="IPR010994">
    <property type="entry name" value="RuvA_2-like"/>
</dbReference>
<dbReference type="NCBIfam" id="TIGR00732">
    <property type="entry name" value="dprA"/>
    <property type="match status" value="1"/>
</dbReference>
<evidence type="ECO:0000259" key="2">
    <source>
        <dbReference type="Pfam" id="PF02481"/>
    </source>
</evidence>
<dbReference type="PANTHER" id="PTHR43022:SF1">
    <property type="entry name" value="PROTEIN SMF"/>
    <property type="match status" value="1"/>
</dbReference>
<keyword evidence="5" id="KW-1185">Reference proteome</keyword>
<feature type="domain" description="Smf/DprA SLOG" evidence="2">
    <location>
        <begin position="78"/>
        <end position="286"/>
    </location>
</feature>
<comment type="similarity">
    <text evidence="1">Belongs to the DprA/Smf family.</text>
</comment>
<dbReference type="RefSeq" id="WP_085274434.1">
    <property type="nucleotide sequence ID" value="NZ_FXAG01000001.1"/>
</dbReference>
<reference evidence="5" key="1">
    <citation type="submission" date="2017-04" db="EMBL/GenBank/DDBJ databases">
        <authorList>
            <person name="Varghese N."/>
            <person name="Submissions S."/>
        </authorList>
    </citation>
    <scope>NUCLEOTIDE SEQUENCE [LARGE SCALE GENOMIC DNA]</scope>
    <source>
        <strain evidence="5">DSM 22618</strain>
    </source>
</reference>
<dbReference type="InterPro" id="IPR041614">
    <property type="entry name" value="DprA_WH"/>
</dbReference>
<protein>
    <submittedName>
        <fullName evidence="4">DNA protecting protein DprA</fullName>
    </submittedName>
</protein>
<proteinExistence type="inferred from homology"/>
<accession>A0A1Y6B9J2</accession>
<dbReference type="GO" id="GO:0009294">
    <property type="term" value="P:DNA-mediated transformation"/>
    <property type="evidence" value="ECO:0007669"/>
    <property type="project" value="InterPro"/>
</dbReference>
<evidence type="ECO:0000313" key="5">
    <source>
        <dbReference type="Proteomes" id="UP000192920"/>
    </source>
</evidence>
<organism evidence="4 5">
    <name type="scientific">Pseudogulbenkiania subflava DSM 22618</name>
    <dbReference type="NCBI Taxonomy" id="1123014"/>
    <lineage>
        <taxon>Bacteria</taxon>
        <taxon>Pseudomonadati</taxon>
        <taxon>Pseudomonadota</taxon>
        <taxon>Betaproteobacteria</taxon>
        <taxon>Neisseriales</taxon>
        <taxon>Chromobacteriaceae</taxon>
        <taxon>Pseudogulbenkiania</taxon>
    </lineage>
</organism>
<dbReference type="Gene3D" id="3.40.50.450">
    <property type="match status" value="1"/>
</dbReference>
<dbReference type="InterPro" id="IPR003488">
    <property type="entry name" value="DprA"/>
</dbReference>
<dbReference type="Pfam" id="PF02481">
    <property type="entry name" value="DNA_processg_A"/>
    <property type="match status" value="1"/>
</dbReference>